<keyword evidence="8" id="KW-1185">Reference proteome</keyword>
<dbReference type="EMBL" id="JABXBU010001863">
    <property type="protein sequence ID" value="KAF8782243.1"/>
    <property type="molecule type" value="Genomic_DNA"/>
</dbReference>
<sequence>MCTSWFMRRWRMWIRPVVMMAYGLIILIILPLCAVKFQQNGMSPQMQAWFTSGIFVLMALPITFWEITQHLVHYNKPYLQRYIIRILWMVPIYALNAVAMYALVLFYQANKEELAPMKPIAKFLCIKAVVFFSFFQSVIIAILTYIGIITDSFAAPGSDVAEVGRSLQNFLICIEMFIASVAHYFAFSHKPYIDMAAQQVPCCLSFMSMWDVSDVRQDVSDHIRHVGKRVKMSVSGRHLAGSEEEKQLLVPNHEMENPSASSVNYDSIGSRTAYASASSTQNKNNFYEEPEDLSHEVHT</sequence>
<dbReference type="AlphaFoldDB" id="A0A8T0EV98"/>
<organism evidence="7 8">
    <name type="scientific">Argiope bruennichi</name>
    <name type="common">Wasp spider</name>
    <name type="synonym">Aranea bruennichi</name>
    <dbReference type="NCBI Taxonomy" id="94029"/>
    <lineage>
        <taxon>Eukaryota</taxon>
        <taxon>Metazoa</taxon>
        <taxon>Ecdysozoa</taxon>
        <taxon>Arthropoda</taxon>
        <taxon>Chelicerata</taxon>
        <taxon>Arachnida</taxon>
        <taxon>Araneae</taxon>
        <taxon>Araneomorphae</taxon>
        <taxon>Entelegynae</taxon>
        <taxon>Araneoidea</taxon>
        <taxon>Araneidae</taxon>
        <taxon>Argiope</taxon>
    </lineage>
</organism>
<gene>
    <name evidence="7" type="ORF">HNY73_012555</name>
</gene>
<dbReference type="Pfam" id="PF03619">
    <property type="entry name" value="Solute_trans_a"/>
    <property type="match status" value="2"/>
</dbReference>
<reference evidence="7" key="1">
    <citation type="journal article" date="2020" name="bioRxiv">
        <title>Chromosome-level reference genome of the European wasp spider Argiope bruennichi: a resource for studies on range expansion and evolutionary adaptation.</title>
        <authorList>
            <person name="Sheffer M.M."/>
            <person name="Hoppe A."/>
            <person name="Krehenwinkel H."/>
            <person name="Uhl G."/>
            <person name="Kuss A.W."/>
            <person name="Jensen L."/>
            <person name="Jensen C."/>
            <person name="Gillespie R.G."/>
            <person name="Hoff K.J."/>
            <person name="Prost S."/>
        </authorList>
    </citation>
    <scope>NUCLEOTIDE SEQUENCE</scope>
</reference>
<feature type="transmembrane region" description="Helical" evidence="6">
    <location>
        <begin position="128"/>
        <end position="149"/>
    </location>
</feature>
<dbReference type="SMART" id="SM01417">
    <property type="entry name" value="Solute_trans_a"/>
    <property type="match status" value="1"/>
</dbReference>
<feature type="transmembrane region" description="Helical" evidence="6">
    <location>
        <begin position="47"/>
        <end position="65"/>
    </location>
</feature>
<comment type="subcellular location">
    <subcellularLocation>
        <location evidence="1">Membrane</location>
        <topology evidence="1">Multi-pass membrane protein</topology>
    </subcellularLocation>
</comment>
<feature type="region of interest" description="Disordered" evidence="5">
    <location>
        <begin position="279"/>
        <end position="299"/>
    </location>
</feature>
<feature type="transmembrane region" description="Helical" evidence="6">
    <location>
        <begin position="169"/>
        <end position="187"/>
    </location>
</feature>
<dbReference type="InterPro" id="IPR005178">
    <property type="entry name" value="Ostalpha/TMEM184C"/>
</dbReference>
<evidence type="ECO:0000256" key="2">
    <source>
        <dbReference type="ARBA" id="ARBA00022692"/>
    </source>
</evidence>
<evidence type="ECO:0000256" key="1">
    <source>
        <dbReference type="ARBA" id="ARBA00004141"/>
    </source>
</evidence>
<evidence type="ECO:0000256" key="5">
    <source>
        <dbReference type="SAM" id="MobiDB-lite"/>
    </source>
</evidence>
<evidence type="ECO:0000256" key="6">
    <source>
        <dbReference type="SAM" id="Phobius"/>
    </source>
</evidence>
<dbReference type="PANTHER" id="PTHR23423">
    <property type="entry name" value="ORGANIC SOLUTE TRANSPORTER-RELATED"/>
    <property type="match status" value="1"/>
</dbReference>
<proteinExistence type="predicted"/>
<comment type="caution">
    <text evidence="7">The sequence shown here is derived from an EMBL/GenBank/DDBJ whole genome shotgun (WGS) entry which is preliminary data.</text>
</comment>
<accession>A0A8T0EV98</accession>
<dbReference type="Proteomes" id="UP000807504">
    <property type="component" value="Unassembled WGS sequence"/>
</dbReference>
<evidence type="ECO:0000256" key="3">
    <source>
        <dbReference type="ARBA" id="ARBA00022989"/>
    </source>
</evidence>
<feature type="transmembrane region" description="Helical" evidence="6">
    <location>
        <begin position="12"/>
        <end position="35"/>
    </location>
</feature>
<keyword evidence="2 6" id="KW-0812">Transmembrane</keyword>
<feature type="transmembrane region" description="Helical" evidence="6">
    <location>
        <begin position="85"/>
        <end position="107"/>
    </location>
</feature>
<dbReference type="GO" id="GO:0016020">
    <property type="term" value="C:membrane"/>
    <property type="evidence" value="ECO:0007669"/>
    <property type="project" value="UniProtKB-SubCell"/>
</dbReference>
<evidence type="ECO:0000256" key="4">
    <source>
        <dbReference type="ARBA" id="ARBA00023136"/>
    </source>
</evidence>
<keyword evidence="4 6" id="KW-0472">Membrane</keyword>
<evidence type="ECO:0000313" key="8">
    <source>
        <dbReference type="Proteomes" id="UP000807504"/>
    </source>
</evidence>
<reference evidence="7" key="2">
    <citation type="submission" date="2020-06" db="EMBL/GenBank/DDBJ databases">
        <authorList>
            <person name="Sheffer M."/>
        </authorList>
    </citation>
    <scope>NUCLEOTIDE SEQUENCE</scope>
</reference>
<evidence type="ECO:0000313" key="7">
    <source>
        <dbReference type="EMBL" id="KAF8782243.1"/>
    </source>
</evidence>
<protein>
    <submittedName>
        <fullName evidence="7">Transmembrane protein 184C like protein</fullName>
    </submittedName>
</protein>
<name>A0A8T0EV98_ARGBR</name>
<keyword evidence="3 6" id="KW-1133">Transmembrane helix</keyword>